<organism evidence="1 2">
    <name type="scientific">Bordetella genomosp. 2</name>
    <dbReference type="NCBI Taxonomy" id="1983456"/>
    <lineage>
        <taxon>Bacteria</taxon>
        <taxon>Pseudomonadati</taxon>
        <taxon>Pseudomonadota</taxon>
        <taxon>Betaproteobacteria</taxon>
        <taxon>Burkholderiales</taxon>
        <taxon>Alcaligenaceae</taxon>
        <taxon>Bordetella</taxon>
    </lineage>
</organism>
<proteinExistence type="predicted"/>
<dbReference type="SUPFAM" id="SSF48452">
    <property type="entry name" value="TPR-like"/>
    <property type="match status" value="1"/>
</dbReference>
<protein>
    <recommendedName>
        <fullName evidence="3">Tetratricopeptide repeat protein</fullName>
    </recommendedName>
</protein>
<dbReference type="InterPro" id="IPR011990">
    <property type="entry name" value="TPR-like_helical_dom_sf"/>
</dbReference>
<keyword evidence="2" id="KW-1185">Reference proteome</keyword>
<comment type="caution">
    <text evidence="1">The sequence shown here is derived from an EMBL/GenBank/DDBJ whole genome shotgun (WGS) entry which is preliminary data.</text>
</comment>
<name>A0A261VEF1_9BORD</name>
<gene>
    <name evidence="1" type="ORF">CAL24_19730</name>
</gene>
<dbReference type="RefSeq" id="WP_094807681.1">
    <property type="nucleotide sequence ID" value="NZ_NEVT01000008.1"/>
</dbReference>
<dbReference type="Gene3D" id="1.25.40.10">
    <property type="entry name" value="Tetratricopeptide repeat domain"/>
    <property type="match status" value="1"/>
</dbReference>
<dbReference type="EMBL" id="NEVT01000008">
    <property type="protein sequence ID" value="OZI72526.1"/>
    <property type="molecule type" value="Genomic_DNA"/>
</dbReference>
<evidence type="ECO:0000313" key="2">
    <source>
        <dbReference type="Proteomes" id="UP000215633"/>
    </source>
</evidence>
<evidence type="ECO:0000313" key="1">
    <source>
        <dbReference type="EMBL" id="OZI72526.1"/>
    </source>
</evidence>
<reference evidence="2" key="1">
    <citation type="submission" date="2017-05" db="EMBL/GenBank/DDBJ databases">
        <title>Complete and WGS of Bordetella genogroups.</title>
        <authorList>
            <person name="Spilker T."/>
            <person name="Lipuma J."/>
        </authorList>
    </citation>
    <scope>NUCLEOTIDE SEQUENCE [LARGE SCALE GENOMIC DNA]</scope>
    <source>
        <strain evidence="2">AU8256</strain>
    </source>
</reference>
<sequence>MVQMAPLPVSMPQFAAEEPCVGAWQRATLRGNRALARGDAAAALLQYRAALSLADTLPGRALDADAAVAALVVSHHNLAELHERAGRFDQAAAHFGQAHELLHEMGLDVALEPRWREAAWRHGRVTYAELLQFLRRHPGHPRAARAAALPWRDGAEPQH</sequence>
<dbReference type="Proteomes" id="UP000215633">
    <property type="component" value="Unassembled WGS sequence"/>
</dbReference>
<accession>A0A261VEF1</accession>
<dbReference type="AlphaFoldDB" id="A0A261VEF1"/>
<evidence type="ECO:0008006" key="3">
    <source>
        <dbReference type="Google" id="ProtNLM"/>
    </source>
</evidence>